<reference evidence="6 7" key="1">
    <citation type="submission" date="2023-03" db="EMBL/GenBank/DDBJ databases">
        <title>Genome sequence of Lichtheimia ornata CBS 291.66.</title>
        <authorList>
            <person name="Mohabir J.T."/>
            <person name="Shea T.P."/>
            <person name="Kurbessoian T."/>
            <person name="Berby B."/>
            <person name="Fontaine J."/>
            <person name="Livny J."/>
            <person name="Gnirke A."/>
            <person name="Stajich J.E."/>
            <person name="Cuomo C.A."/>
        </authorList>
    </citation>
    <scope>NUCLEOTIDE SEQUENCE [LARGE SCALE GENOMIC DNA]</scope>
    <source>
        <strain evidence="6">CBS 291.66</strain>
    </source>
</reference>
<feature type="repeat" description="WD" evidence="3">
    <location>
        <begin position="237"/>
        <end position="281"/>
    </location>
</feature>
<name>A0AAD7V413_9FUNG</name>
<dbReference type="PANTHER" id="PTHR22847">
    <property type="entry name" value="WD40 REPEAT PROTEIN"/>
    <property type="match status" value="1"/>
</dbReference>
<organism evidence="6 7">
    <name type="scientific">Lichtheimia ornata</name>
    <dbReference type="NCBI Taxonomy" id="688661"/>
    <lineage>
        <taxon>Eukaryota</taxon>
        <taxon>Fungi</taxon>
        <taxon>Fungi incertae sedis</taxon>
        <taxon>Mucoromycota</taxon>
        <taxon>Mucoromycotina</taxon>
        <taxon>Mucoromycetes</taxon>
        <taxon>Mucorales</taxon>
        <taxon>Lichtheimiaceae</taxon>
        <taxon>Lichtheimia</taxon>
    </lineage>
</organism>
<dbReference type="Pfam" id="PF12937">
    <property type="entry name" value="F-box-like"/>
    <property type="match status" value="1"/>
</dbReference>
<dbReference type="EMBL" id="JARTCD010000021">
    <property type="protein sequence ID" value="KAJ8658884.1"/>
    <property type="molecule type" value="Genomic_DNA"/>
</dbReference>
<evidence type="ECO:0000313" key="6">
    <source>
        <dbReference type="EMBL" id="KAJ8658884.1"/>
    </source>
</evidence>
<dbReference type="PROSITE" id="PS00678">
    <property type="entry name" value="WD_REPEATS_1"/>
    <property type="match status" value="5"/>
</dbReference>
<gene>
    <name evidence="6" type="ORF">O0I10_005266</name>
</gene>
<feature type="repeat" description="WD" evidence="3">
    <location>
        <begin position="448"/>
        <end position="487"/>
    </location>
</feature>
<feature type="repeat" description="WD" evidence="3">
    <location>
        <begin position="405"/>
        <end position="447"/>
    </location>
</feature>
<evidence type="ECO:0000256" key="1">
    <source>
        <dbReference type="ARBA" id="ARBA00022574"/>
    </source>
</evidence>
<evidence type="ECO:0000313" key="7">
    <source>
        <dbReference type="Proteomes" id="UP001234581"/>
    </source>
</evidence>
<dbReference type="PANTHER" id="PTHR22847:SF732">
    <property type="entry name" value="F-BOX DOMAIN-CONTAINING PROTEIN"/>
    <property type="match status" value="1"/>
</dbReference>
<dbReference type="Gene3D" id="2.130.10.10">
    <property type="entry name" value="YVTN repeat-like/Quinoprotein amine dehydrogenase"/>
    <property type="match status" value="1"/>
</dbReference>
<feature type="repeat" description="WD" evidence="3">
    <location>
        <begin position="325"/>
        <end position="364"/>
    </location>
</feature>
<dbReference type="AlphaFoldDB" id="A0AAD7V413"/>
<feature type="repeat" description="WD" evidence="3">
    <location>
        <begin position="282"/>
        <end position="324"/>
    </location>
</feature>
<dbReference type="InterPro" id="IPR001680">
    <property type="entry name" value="WD40_rpt"/>
</dbReference>
<accession>A0AAD7V413</accession>
<dbReference type="RefSeq" id="XP_058343797.1">
    <property type="nucleotide sequence ID" value="XM_058485311.1"/>
</dbReference>
<dbReference type="InterPro" id="IPR036322">
    <property type="entry name" value="WD40_repeat_dom_sf"/>
</dbReference>
<keyword evidence="1 3" id="KW-0853">WD repeat</keyword>
<keyword evidence="7" id="KW-1185">Reference proteome</keyword>
<dbReference type="InterPro" id="IPR015943">
    <property type="entry name" value="WD40/YVTN_repeat-like_dom_sf"/>
</dbReference>
<sequence>MDLCVSDSISPPATPPSDTIGSYRQPSTTWGHQHPPLPPRKDMPCLQYIASVKGSFMQLTAQQQQLLLSELVPCCNNQQLSFLHSLIVPRLKVDFIRQLPIELALHVLSFIDDDPYTLAQAACVSSCWNAVLKDESVWKSMCHKHLKKRRRPLLHGGSGDDDDDEMMMTMSYHAYYQHMHLVEKAWRHGGSVRTCTNSIRSALVTSLQIDDPFIVVGCDNHNIEVFDSNTGDSLYTLSGHQGGVWALQFVKKNDHETILVSGGCDRILRVWELNTGIEQYRLTGHTSTIRCVKMCMDDPRIAVTGSRDATLRIWDVEQGQVRHVCWGHQASVRCIDIHDHRVVSGSYDHTARLWDINTGECIHTFIGHRSQIYTILFDGTRIITGSLDSHIRVWSADTGCCLATLQGHTSLVGHLQLLPSDPSILVSGGSDGCLRIWDLDHYECKTRISAHDNSVTCMQFDDRHILSGGSDGCVKLWDLETGALIRTFTDPARTVWKLQFKDTKAVVVLQRPSSSDQPTTTIELHHFDQDRIE</sequence>
<dbReference type="SUPFAM" id="SSF50978">
    <property type="entry name" value="WD40 repeat-like"/>
    <property type="match status" value="1"/>
</dbReference>
<dbReference type="Proteomes" id="UP001234581">
    <property type="component" value="Unassembled WGS sequence"/>
</dbReference>
<protein>
    <recommendedName>
        <fullName evidence="5">F-box domain-containing protein</fullName>
    </recommendedName>
</protein>
<evidence type="ECO:0000259" key="5">
    <source>
        <dbReference type="PROSITE" id="PS50181"/>
    </source>
</evidence>
<dbReference type="Gene3D" id="1.20.1280.50">
    <property type="match status" value="1"/>
</dbReference>
<proteinExistence type="predicted"/>
<dbReference type="Pfam" id="PF00400">
    <property type="entry name" value="WD40"/>
    <property type="match status" value="6"/>
</dbReference>
<dbReference type="GeneID" id="83212679"/>
<dbReference type="PROSITE" id="PS50294">
    <property type="entry name" value="WD_REPEATS_REGION"/>
    <property type="match status" value="6"/>
</dbReference>
<dbReference type="InterPro" id="IPR036047">
    <property type="entry name" value="F-box-like_dom_sf"/>
</dbReference>
<evidence type="ECO:0000256" key="4">
    <source>
        <dbReference type="SAM" id="MobiDB-lite"/>
    </source>
</evidence>
<dbReference type="PROSITE" id="PS50082">
    <property type="entry name" value="WD_REPEATS_2"/>
    <property type="match status" value="6"/>
</dbReference>
<keyword evidence="2" id="KW-0677">Repeat</keyword>
<comment type="caution">
    <text evidence="6">The sequence shown here is derived from an EMBL/GenBank/DDBJ whole genome shotgun (WGS) entry which is preliminary data.</text>
</comment>
<evidence type="ECO:0000256" key="2">
    <source>
        <dbReference type="ARBA" id="ARBA00022737"/>
    </source>
</evidence>
<dbReference type="InterPro" id="IPR019775">
    <property type="entry name" value="WD40_repeat_CS"/>
</dbReference>
<dbReference type="CDD" id="cd00200">
    <property type="entry name" value="WD40"/>
    <property type="match status" value="1"/>
</dbReference>
<dbReference type="PROSITE" id="PS50181">
    <property type="entry name" value="FBOX"/>
    <property type="match status" value="1"/>
</dbReference>
<dbReference type="PRINTS" id="PR00320">
    <property type="entry name" value="GPROTEINBRPT"/>
</dbReference>
<feature type="domain" description="F-box" evidence="5">
    <location>
        <begin position="93"/>
        <end position="141"/>
    </location>
</feature>
<feature type="repeat" description="WD" evidence="3">
    <location>
        <begin position="365"/>
        <end position="404"/>
    </location>
</feature>
<feature type="compositionally biased region" description="Polar residues" evidence="4">
    <location>
        <begin position="7"/>
        <end position="31"/>
    </location>
</feature>
<dbReference type="SUPFAM" id="SSF81383">
    <property type="entry name" value="F-box domain"/>
    <property type="match status" value="1"/>
</dbReference>
<evidence type="ECO:0000256" key="3">
    <source>
        <dbReference type="PROSITE-ProRule" id="PRU00221"/>
    </source>
</evidence>
<dbReference type="InterPro" id="IPR020472">
    <property type="entry name" value="WD40_PAC1"/>
</dbReference>
<dbReference type="InterPro" id="IPR001810">
    <property type="entry name" value="F-box_dom"/>
</dbReference>
<feature type="region of interest" description="Disordered" evidence="4">
    <location>
        <begin position="1"/>
        <end position="39"/>
    </location>
</feature>
<dbReference type="SMART" id="SM00320">
    <property type="entry name" value="WD40"/>
    <property type="match status" value="7"/>
</dbReference>